<dbReference type="EMBL" id="KR935215">
    <property type="protein sequence ID" value="AKU43199.1"/>
    <property type="molecule type" value="Genomic_DNA"/>
</dbReference>
<protein>
    <submittedName>
        <fullName evidence="1">Minor tail protein</fullName>
    </submittedName>
</protein>
<gene>
    <name evidence="1" type="ORF">RCSPARTAN_16</name>
</gene>
<dbReference type="OrthoDB" id="11045at10239"/>
<proteinExistence type="predicted"/>
<evidence type="ECO:0000313" key="2">
    <source>
        <dbReference type="Proteomes" id="UP000222205"/>
    </source>
</evidence>
<dbReference type="Proteomes" id="UP000222205">
    <property type="component" value="Segment"/>
</dbReference>
<accession>A0A0K1LL80</accession>
<name>A0A0K1LL80_9CAUD</name>
<evidence type="ECO:0000313" key="1">
    <source>
        <dbReference type="EMBL" id="AKU43199.1"/>
    </source>
</evidence>
<organism evidence="1 2">
    <name type="scientific">Rhodobacter phage RcSpartan</name>
    <dbReference type="NCBI Taxonomy" id="1662331"/>
    <lineage>
        <taxon>Viruses</taxon>
        <taxon>Duplodnaviria</taxon>
        <taxon>Heunggongvirae</taxon>
        <taxon>Uroviricota</taxon>
        <taxon>Caudoviricetes</taxon>
        <taxon>Titanvirus</taxon>
        <taxon>Titanvirus rcspartan</taxon>
    </lineage>
</organism>
<sequence length="147" mass="16749">MVDFVTARDQICERFDAHWQANAAGIVGYIPEIRFPRIVYKTPIDPSVHWGRLSLQTVNSEQVAFGCNGKKKYNEIGLVFVQLFGPISEVEAGEQQDKFAQIARAAFRGANVPGRVWFRNARINDLDPEDQMLRLNVVAEYEYNETV</sequence>
<reference evidence="1 2" key="1">
    <citation type="journal article" date="2016" name="Genome Announc.">
        <title>Complete Genome Sequences of Five Bacteriophages That Infect Rhodobacter capsulatus.</title>
        <authorList>
            <person name="Bollivar D.W."/>
            <person name="Bernardoni B."/>
            <person name="Bockman M.R."/>
            <person name="Miller B.M."/>
            <person name="Russell D.A."/>
            <person name="Delesalle V.A."/>
            <person name="Krukonis G.P."/>
            <person name="Hatfull G.F."/>
            <person name="Cross M.R."/>
            <person name="Szewczyk M.M."/>
            <person name="Eppurath A."/>
        </authorList>
    </citation>
    <scope>NUCLEOTIDE SEQUENCE [LARGE SCALE GENOMIC DNA]</scope>
</reference>
<keyword evidence="2" id="KW-1185">Reference proteome</keyword>